<name>A0A7Z0VP63_9GAMM</name>
<dbReference type="InterPro" id="IPR029016">
    <property type="entry name" value="GAF-like_dom_sf"/>
</dbReference>
<feature type="domain" description="Heat-inducible transcription repressor HrcA C-terminal" evidence="6">
    <location>
        <begin position="114"/>
        <end position="334"/>
    </location>
</feature>
<comment type="similarity">
    <text evidence="5">Belongs to the HrcA family.</text>
</comment>
<dbReference type="OrthoDB" id="9783139at2"/>
<comment type="caution">
    <text evidence="8">The sequence shown here is derived from an EMBL/GenBank/DDBJ whole genome shotgun (WGS) entry which is preliminary data.</text>
</comment>
<dbReference type="InterPro" id="IPR002571">
    <property type="entry name" value="HrcA"/>
</dbReference>
<dbReference type="Proteomes" id="UP000094769">
    <property type="component" value="Unassembled WGS sequence"/>
</dbReference>
<proteinExistence type="inferred from homology"/>
<evidence type="ECO:0000259" key="7">
    <source>
        <dbReference type="Pfam" id="PF03444"/>
    </source>
</evidence>
<dbReference type="SUPFAM" id="SSF55781">
    <property type="entry name" value="GAF domain-like"/>
    <property type="match status" value="1"/>
</dbReference>
<gene>
    <name evidence="5 8" type="primary">hrcA</name>
    <name evidence="8" type="ORF">CODIS_08490</name>
</gene>
<dbReference type="InterPro" id="IPR005104">
    <property type="entry name" value="WHTH_HrcA_DNA-bd"/>
</dbReference>
<keyword evidence="3 5" id="KW-0346">Stress response</keyword>
<dbReference type="PANTHER" id="PTHR34824">
    <property type="entry name" value="HEAT-INDUCIBLE TRANSCRIPTION REPRESSOR HRCA"/>
    <property type="match status" value="1"/>
</dbReference>
<feature type="domain" description="Winged helix-turn-helix transcription repressor HrcA DNA-binding" evidence="7">
    <location>
        <begin position="16"/>
        <end position="82"/>
    </location>
</feature>
<evidence type="ECO:0000259" key="6">
    <source>
        <dbReference type="Pfam" id="PF01628"/>
    </source>
</evidence>
<keyword evidence="4 5" id="KW-0804">Transcription</keyword>
<evidence type="ECO:0000256" key="1">
    <source>
        <dbReference type="ARBA" id="ARBA00022491"/>
    </source>
</evidence>
<dbReference type="Pfam" id="PF03444">
    <property type="entry name" value="WHD_HrcA"/>
    <property type="match status" value="1"/>
</dbReference>
<dbReference type="RefSeq" id="WP_069121595.1">
    <property type="nucleotide sequence ID" value="NZ_MARB01000004.1"/>
</dbReference>
<sequence>MANKSVSDSVVNERAQHFLKALIERYIRDGQPVGSRTLAKDTGLDLSPATIRNVMADLEDLGLVSSPHTSAGRVPTITGYRMFIDSLLTVQNLNNQEVERIRKELMVGGEESSDVLKSASKLLSGVTHMAGVVTLIRKDKNNFRQIEFLPLSDRRVLAILVTEDGEVHNRILHTHRDFTRAELDQAANFLNKSFAGYEMQLVRQRVLQQLNDARDHFDQVMTQALTMAGEMVNASETKEDCVIAGQTNLMEFAELSGLEQLRKLFDAFTEKREILHLLDQFLDAEGVQIFIGEESGYQLLNGCSVVTAPYQVNEEVVGVLGVIGPTRMNYERVIPVVDITAKILGAVLKKH</sequence>
<evidence type="ECO:0000313" key="8">
    <source>
        <dbReference type="EMBL" id="ODJ88756.1"/>
    </source>
</evidence>
<evidence type="ECO:0000256" key="4">
    <source>
        <dbReference type="ARBA" id="ARBA00023163"/>
    </source>
</evidence>
<dbReference type="EMBL" id="MARB01000004">
    <property type="protein sequence ID" value="ODJ88756.1"/>
    <property type="molecule type" value="Genomic_DNA"/>
</dbReference>
<keyword evidence="1 5" id="KW-0678">Repressor</keyword>
<dbReference type="InterPro" id="IPR036390">
    <property type="entry name" value="WH_DNA-bd_sf"/>
</dbReference>
<reference evidence="8 9" key="1">
    <citation type="submission" date="2016-06" db="EMBL/GenBank/DDBJ databases">
        <title>Genome sequence of endosymbiont of Candidatus Endolucinida thiodiazotropha.</title>
        <authorList>
            <person name="Poehlein A."/>
            <person name="Koenig S."/>
            <person name="Heiden S.E."/>
            <person name="Thuermer A."/>
            <person name="Voget S."/>
            <person name="Daniel R."/>
            <person name="Markert S."/>
            <person name="Gros O."/>
            <person name="Schweder T."/>
        </authorList>
    </citation>
    <scope>NUCLEOTIDE SEQUENCE [LARGE SCALE GENOMIC DNA]</scope>
    <source>
        <strain evidence="8 9">COS</strain>
    </source>
</reference>
<dbReference type="HAMAP" id="MF_00081">
    <property type="entry name" value="HrcA"/>
    <property type="match status" value="1"/>
</dbReference>
<accession>A0A7Z0VP63</accession>
<dbReference type="Gene3D" id="1.10.10.10">
    <property type="entry name" value="Winged helix-like DNA-binding domain superfamily/Winged helix DNA-binding domain"/>
    <property type="match status" value="1"/>
</dbReference>
<dbReference type="Gene3D" id="3.30.450.40">
    <property type="match status" value="1"/>
</dbReference>
<dbReference type="GO" id="GO:0003677">
    <property type="term" value="F:DNA binding"/>
    <property type="evidence" value="ECO:0007669"/>
    <property type="project" value="InterPro"/>
</dbReference>
<comment type="function">
    <text evidence="5">Negative regulator of class I heat shock genes (grpE-dnaK-dnaJ and groELS operons). Prevents heat-shock induction of these operons.</text>
</comment>
<dbReference type="InterPro" id="IPR021153">
    <property type="entry name" value="HrcA_C"/>
</dbReference>
<evidence type="ECO:0000256" key="3">
    <source>
        <dbReference type="ARBA" id="ARBA00023016"/>
    </source>
</evidence>
<organism evidence="8 9">
    <name type="scientific">Candidatus Thiodiazotropha endolucinida</name>
    <dbReference type="NCBI Taxonomy" id="1655433"/>
    <lineage>
        <taxon>Bacteria</taxon>
        <taxon>Pseudomonadati</taxon>
        <taxon>Pseudomonadota</taxon>
        <taxon>Gammaproteobacteria</taxon>
        <taxon>Chromatiales</taxon>
        <taxon>Sedimenticolaceae</taxon>
        <taxon>Candidatus Thiodiazotropha</taxon>
    </lineage>
</organism>
<evidence type="ECO:0000256" key="2">
    <source>
        <dbReference type="ARBA" id="ARBA00023015"/>
    </source>
</evidence>
<dbReference type="SUPFAM" id="SSF46785">
    <property type="entry name" value="Winged helix' DNA-binding domain"/>
    <property type="match status" value="1"/>
</dbReference>
<keyword evidence="9" id="KW-1185">Reference proteome</keyword>
<dbReference type="PANTHER" id="PTHR34824:SF1">
    <property type="entry name" value="HEAT-INDUCIBLE TRANSCRIPTION REPRESSOR HRCA"/>
    <property type="match status" value="1"/>
</dbReference>
<evidence type="ECO:0000256" key="5">
    <source>
        <dbReference type="HAMAP-Rule" id="MF_00081"/>
    </source>
</evidence>
<dbReference type="AlphaFoldDB" id="A0A7Z0VP63"/>
<dbReference type="GO" id="GO:0045892">
    <property type="term" value="P:negative regulation of DNA-templated transcription"/>
    <property type="evidence" value="ECO:0007669"/>
    <property type="project" value="UniProtKB-UniRule"/>
</dbReference>
<dbReference type="InterPro" id="IPR023120">
    <property type="entry name" value="WHTH_transcript_rep_HrcA_IDD"/>
</dbReference>
<evidence type="ECO:0000313" key="9">
    <source>
        <dbReference type="Proteomes" id="UP000094769"/>
    </source>
</evidence>
<dbReference type="InterPro" id="IPR036388">
    <property type="entry name" value="WH-like_DNA-bd_sf"/>
</dbReference>
<dbReference type="PIRSF" id="PIRSF005485">
    <property type="entry name" value="HrcA"/>
    <property type="match status" value="1"/>
</dbReference>
<protein>
    <recommendedName>
        <fullName evidence="5">Heat-inducible transcription repressor HrcA</fullName>
    </recommendedName>
</protein>
<dbReference type="Gene3D" id="3.30.390.60">
    <property type="entry name" value="Heat-inducible transcription repressor hrca homolog, domain 3"/>
    <property type="match status" value="1"/>
</dbReference>
<dbReference type="Pfam" id="PF01628">
    <property type="entry name" value="HrcA"/>
    <property type="match status" value="1"/>
</dbReference>
<keyword evidence="2 5" id="KW-0805">Transcription regulation</keyword>
<dbReference type="NCBIfam" id="TIGR00331">
    <property type="entry name" value="hrcA"/>
    <property type="match status" value="1"/>
</dbReference>